<dbReference type="Proteomes" id="UP000799536">
    <property type="component" value="Unassembled WGS sequence"/>
</dbReference>
<proteinExistence type="predicted"/>
<accession>A0A9P4JDF5</accession>
<keyword evidence="1" id="KW-0472">Membrane</keyword>
<sequence length="196" mass="21786">MQQIQPPTTWQTYHNRAFCHPEVVYSSLVYLYDMAAIAIYIMKTFASTGSFSPAMISAVSTKLAIWKSFLPACKSAPMRKDSTVDEMIFLAHMLYTIIIINTHRPLSSLAYSIPGLATIFFLFPIPLHVIPLHTAAQSAHTARVLKATEIQTKLLSIPCDVECHPLFVMGVLVSSTAAQISACRMNSLLVGYTRCW</sequence>
<dbReference type="EMBL" id="ML994238">
    <property type="protein sequence ID" value="KAF2197416.1"/>
    <property type="molecule type" value="Genomic_DNA"/>
</dbReference>
<evidence type="ECO:0000313" key="2">
    <source>
        <dbReference type="EMBL" id="KAF2197416.1"/>
    </source>
</evidence>
<gene>
    <name evidence="2" type="ORF">GQ43DRAFT_207758</name>
</gene>
<feature type="transmembrane region" description="Helical" evidence="1">
    <location>
        <begin position="23"/>
        <end position="42"/>
    </location>
</feature>
<keyword evidence="1" id="KW-1133">Transmembrane helix</keyword>
<dbReference type="PANTHER" id="PTHR47431">
    <property type="entry name" value="ZN(II)2CYS6 TRANSCRIPTION FACTOR (EUROFUNG)-RELATED"/>
    <property type="match status" value="1"/>
</dbReference>
<dbReference type="OrthoDB" id="10067394at2759"/>
<name>A0A9P4JDF5_9PLEO</name>
<dbReference type="PANTHER" id="PTHR47431:SF4">
    <property type="entry name" value="ZN(II)2CYS6 TRANSCRIPTION FACTOR (EUROFUNG)"/>
    <property type="match status" value="1"/>
</dbReference>
<reference evidence="2" key="1">
    <citation type="journal article" date="2020" name="Stud. Mycol.">
        <title>101 Dothideomycetes genomes: a test case for predicting lifestyles and emergence of pathogens.</title>
        <authorList>
            <person name="Haridas S."/>
            <person name="Albert R."/>
            <person name="Binder M."/>
            <person name="Bloem J."/>
            <person name="Labutti K."/>
            <person name="Salamov A."/>
            <person name="Andreopoulos B."/>
            <person name="Baker S."/>
            <person name="Barry K."/>
            <person name="Bills G."/>
            <person name="Bluhm B."/>
            <person name="Cannon C."/>
            <person name="Castanera R."/>
            <person name="Culley D."/>
            <person name="Daum C."/>
            <person name="Ezra D."/>
            <person name="Gonzalez J."/>
            <person name="Henrissat B."/>
            <person name="Kuo A."/>
            <person name="Liang C."/>
            <person name="Lipzen A."/>
            <person name="Lutzoni F."/>
            <person name="Magnuson J."/>
            <person name="Mondo S."/>
            <person name="Nolan M."/>
            <person name="Ohm R."/>
            <person name="Pangilinan J."/>
            <person name="Park H.-J."/>
            <person name="Ramirez L."/>
            <person name="Alfaro M."/>
            <person name="Sun H."/>
            <person name="Tritt A."/>
            <person name="Yoshinaga Y."/>
            <person name="Zwiers L.-H."/>
            <person name="Turgeon B."/>
            <person name="Goodwin S."/>
            <person name="Spatafora J."/>
            <person name="Crous P."/>
            <person name="Grigoriev I."/>
        </authorList>
    </citation>
    <scope>NUCLEOTIDE SEQUENCE</scope>
    <source>
        <strain evidence="2">ATCC 74209</strain>
    </source>
</reference>
<protein>
    <submittedName>
        <fullName evidence="2">Uncharacterized protein</fullName>
    </submittedName>
</protein>
<feature type="transmembrane region" description="Helical" evidence="1">
    <location>
        <begin position="109"/>
        <end position="130"/>
    </location>
</feature>
<organism evidence="2 3">
    <name type="scientific">Delitschia confertaspora ATCC 74209</name>
    <dbReference type="NCBI Taxonomy" id="1513339"/>
    <lineage>
        <taxon>Eukaryota</taxon>
        <taxon>Fungi</taxon>
        <taxon>Dikarya</taxon>
        <taxon>Ascomycota</taxon>
        <taxon>Pezizomycotina</taxon>
        <taxon>Dothideomycetes</taxon>
        <taxon>Pleosporomycetidae</taxon>
        <taxon>Pleosporales</taxon>
        <taxon>Delitschiaceae</taxon>
        <taxon>Delitschia</taxon>
    </lineage>
</organism>
<keyword evidence="1" id="KW-0812">Transmembrane</keyword>
<evidence type="ECO:0000313" key="3">
    <source>
        <dbReference type="Proteomes" id="UP000799536"/>
    </source>
</evidence>
<keyword evidence="3" id="KW-1185">Reference proteome</keyword>
<comment type="caution">
    <text evidence="2">The sequence shown here is derived from an EMBL/GenBank/DDBJ whole genome shotgun (WGS) entry which is preliminary data.</text>
</comment>
<dbReference type="AlphaFoldDB" id="A0A9P4JDF5"/>
<evidence type="ECO:0000256" key="1">
    <source>
        <dbReference type="SAM" id="Phobius"/>
    </source>
</evidence>